<dbReference type="GO" id="GO:0022627">
    <property type="term" value="C:cytosolic small ribosomal subunit"/>
    <property type="evidence" value="ECO:0007669"/>
    <property type="project" value="TreeGrafter"/>
</dbReference>
<dbReference type="PANTHER" id="PTHR23321">
    <property type="entry name" value="RIBOSOMAL PROTEIN S15, BACTERIAL AND ORGANELLAR"/>
    <property type="match status" value="1"/>
</dbReference>
<dbReference type="NCBIfam" id="TIGR00952">
    <property type="entry name" value="S15_bact"/>
    <property type="match status" value="1"/>
</dbReference>
<dbReference type="Gene3D" id="6.10.250.3130">
    <property type="match status" value="1"/>
</dbReference>
<protein>
    <recommendedName>
        <fullName evidence="4">Small ribosomal subunit protein uS15</fullName>
    </recommendedName>
</protein>
<name>A0A160P628_STRLU</name>
<dbReference type="InterPro" id="IPR005290">
    <property type="entry name" value="Ribosomal_uS15_bac-type"/>
</dbReference>
<reference evidence="7 8" key="1">
    <citation type="journal article" date="2016" name="Genome Announc.">
        <title>Complete Genome Sequence of Thiostrepton-Producing Streptomyces laurentii ATCC 31255.</title>
        <authorList>
            <person name="Doi K."/>
            <person name="Fujino Y."/>
            <person name="Nagayoshi Y."/>
            <person name="Ohshima T."/>
            <person name="Ogata S."/>
        </authorList>
    </citation>
    <scope>NUCLEOTIDE SEQUENCE [LARGE SCALE GENOMIC DNA]</scope>
    <source>
        <strain evidence="7 8">ATCC 31255</strain>
    </source>
</reference>
<evidence type="ECO:0000256" key="6">
    <source>
        <dbReference type="RuleBase" id="RU004524"/>
    </source>
</evidence>
<dbReference type="AlphaFoldDB" id="A0A160P628"/>
<dbReference type="SMART" id="SM01387">
    <property type="entry name" value="Ribosomal_S15"/>
    <property type="match status" value="1"/>
</dbReference>
<comment type="subunit">
    <text evidence="3 4">Part of the 30S ribosomal subunit. Forms a bridge to the 50S subunit in the 70S ribosome, contacting the 23S rRNA.</text>
</comment>
<evidence type="ECO:0000256" key="5">
    <source>
        <dbReference type="RuleBase" id="RU003919"/>
    </source>
</evidence>
<keyword evidence="4 6" id="KW-0699">rRNA-binding</keyword>
<proteinExistence type="inferred from homology"/>
<keyword evidence="8" id="KW-1185">Reference proteome</keyword>
<dbReference type="InterPro" id="IPR000589">
    <property type="entry name" value="Ribosomal_uS15"/>
</dbReference>
<evidence type="ECO:0000256" key="4">
    <source>
        <dbReference type="HAMAP-Rule" id="MF_01343"/>
    </source>
</evidence>
<organism evidence="7 8">
    <name type="scientific">Streptomyces laurentii</name>
    <dbReference type="NCBI Taxonomy" id="39478"/>
    <lineage>
        <taxon>Bacteria</taxon>
        <taxon>Bacillati</taxon>
        <taxon>Actinomycetota</taxon>
        <taxon>Actinomycetes</taxon>
        <taxon>Kitasatosporales</taxon>
        <taxon>Streptomycetaceae</taxon>
        <taxon>Streptomyces</taxon>
    </lineage>
</organism>
<dbReference type="EMBL" id="AP017424">
    <property type="protein sequence ID" value="BAU86475.1"/>
    <property type="molecule type" value="Genomic_DNA"/>
</dbReference>
<dbReference type="KEGG" id="slau:SLA_5602"/>
<keyword evidence="2 4" id="KW-0687">Ribonucleoprotein</keyword>
<dbReference type="Pfam" id="PF00312">
    <property type="entry name" value="Ribosomal_S15"/>
    <property type="match status" value="1"/>
</dbReference>
<dbReference type="Proteomes" id="UP000217676">
    <property type="component" value="Chromosome"/>
</dbReference>
<dbReference type="GO" id="GO:0003735">
    <property type="term" value="F:structural constituent of ribosome"/>
    <property type="evidence" value="ECO:0007669"/>
    <property type="project" value="InterPro"/>
</dbReference>
<dbReference type="FunFam" id="1.10.287.10:FF:000002">
    <property type="entry name" value="30S ribosomal protein S15"/>
    <property type="match status" value="1"/>
</dbReference>
<evidence type="ECO:0000256" key="2">
    <source>
        <dbReference type="ARBA" id="ARBA00023274"/>
    </source>
</evidence>
<evidence type="ECO:0000256" key="1">
    <source>
        <dbReference type="ARBA" id="ARBA00022980"/>
    </source>
</evidence>
<dbReference type="HAMAP" id="MF_01343_B">
    <property type="entry name" value="Ribosomal_uS15_B"/>
    <property type="match status" value="1"/>
</dbReference>
<accession>A0A160P628</accession>
<dbReference type="GO" id="GO:0006412">
    <property type="term" value="P:translation"/>
    <property type="evidence" value="ECO:0007669"/>
    <property type="project" value="UniProtKB-UniRule"/>
</dbReference>
<dbReference type="PANTHER" id="PTHR23321:SF26">
    <property type="entry name" value="SMALL RIBOSOMAL SUBUNIT PROTEIN US15M"/>
    <property type="match status" value="1"/>
</dbReference>
<dbReference type="SUPFAM" id="SSF47060">
    <property type="entry name" value="S15/NS1 RNA-binding domain"/>
    <property type="match status" value="1"/>
</dbReference>
<evidence type="ECO:0000256" key="3">
    <source>
        <dbReference type="ARBA" id="ARBA00064542"/>
    </source>
</evidence>
<dbReference type="GO" id="GO:0019843">
    <property type="term" value="F:rRNA binding"/>
    <property type="evidence" value="ECO:0007669"/>
    <property type="project" value="UniProtKB-UniRule"/>
</dbReference>
<sequence length="113" mass="12796">MQTRGTRGRTNTIEENRVALDTAVKKQIMAEFGTKEGDTGSPEVQVAMLSRRISDLTEHLKAHKHDHHSRRGLLILVGQRRRLLQYLAKKDIQRFRTLVDRLGIRRGAAGGAK</sequence>
<dbReference type="CDD" id="cd00353">
    <property type="entry name" value="Ribosomal_S15p_S13e"/>
    <property type="match status" value="1"/>
</dbReference>
<gene>
    <name evidence="4" type="primary">rpsO</name>
    <name evidence="7" type="ORF">SLA_5602</name>
</gene>
<keyword evidence="4 6" id="KW-0694">RNA-binding</keyword>
<keyword evidence="1 4" id="KW-0689">Ribosomal protein</keyword>
<comment type="function">
    <text evidence="4">Forms an intersubunit bridge (bridge B4) with the 23S rRNA of the 50S subunit in the ribosome.</text>
</comment>
<comment type="similarity">
    <text evidence="4 5">Belongs to the universal ribosomal protein uS15 family.</text>
</comment>
<evidence type="ECO:0000313" key="8">
    <source>
        <dbReference type="Proteomes" id="UP000217676"/>
    </source>
</evidence>
<dbReference type="InterPro" id="IPR009068">
    <property type="entry name" value="uS15_NS1_RNA-bd_sf"/>
</dbReference>
<evidence type="ECO:0000313" key="7">
    <source>
        <dbReference type="EMBL" id="BAU86475.1"/>
    </source>
</evidence>
<dbReference type="Gene3D" id="1.10.287.10">
    <property type="entry name" value="S15/NS1, RNA-binding"/>
    <property type="match status" value="1"/>
</dbReference>
<comment type="function">
    <text evidence="4 6">One of the primary rRNA binding proteins, it binds directly to 16S rRNA where it helps nucleate assembly of the platform of the 30S subunit by binding and bridging several RNA helices of the 16S rRNA.</text>
</comment>
<dbReference type="PROSITE" id="PS00362">
    <property type="entry name" value="RIBOSOMAL_S15"/>
    <property type="match status" value="1"/>
</dbReference>